<keyword evidence="1" id="KW-1133">Transmembrane helix</keyword>
<organism evidence="2">
    <name type="scientific">Spirodela intermedia</name>
    <name type="common">Intermediate duckweed</name>
    <dbReference type="NCBI Taxonomy" id="51605"/>
    <lineage>
        <taxon>Eukaryota</taxon>
        <taxon>Viridiplantae</taxon>
        <taxon>Streptophyta</taxon>
        <taxon>Embryophyta</taxon>
        <taxon>Tracheophyta</taxon>
        <taxon>Spermatophyta</taxon>
        <taxon>Magnoliopsida</taxon>
        <taxon>Liliopsida</taxon>
        <taxon>Araceae</taxon>
        <taxon>Lemnoideae</taxon>
        <taxon>Spirodela</taxon>
    </lineage>
</organism>
<dbReference type="EMBL" id="CACRZD030000005">
    <property type="protein sequence ID" value="CAA6659791.1"/>
    <property type="molecule type" value="Genomic_DNA"/>
</dbReference>
<evidence type="ECO:0000313" key="2">
    <source>
        <dbReference type="EMBL" id="CAA2620043.1"/>
    </source>
</evidence>
<feature type="transmembrane region" description="Helical" evidence="1">
    <location>
        <begin position="76"/>
        <end position="97"/>
    </location>
</feature>
<dbReference type="Proteomes" id="UP001189122">
    <property type="component" value="Unassembled WGS sequence"/>
</dbReference>
<protein>
    <submittedName>
        <fullName evidence="2">Uncharacterized protein</fullName>
    </submittedName>
</protein>
<keyword evidence="1" id="KW-0472">Membrane</keyword>
<name>A0A7I8IPT8_SPIIN</name>
<reference evidence="2 3" key="1">
    <citation type="submission" date="2019-12" db="EMBL/GenBank/DDBJ databases">
        <authorList>
            <person name="Scholz U."/>
            <person name="Mascher M."/>
            <person name="Fiebig A."/>
        </authorList>
    </citation>
    <scope>NUCLEOTIDE SEQUENCE</scope>
</reference>
<proteinExistence type="predicted"/>
<dbReference type="AlphaFoldDB" id="A0A7I8IPT8"/>
<accession>A0A7I8IPT8</accession>
<dbReference type="EMBL" id="LR743592">
    <property type="protein sequence ID" value="CAA2620043.1"/>
    <property type="molecule type" value="Genomic_DNA"/>
</dbReference>
<gene>
    <name evidence="2" type="ORF">SI7747_05006212</name>
</gene>
<sequence length="100" mass="10827">MEVGACQGASSSSLRSKRRLFIASVTTLACMTTPCPIASWPPVTWKGSGAHVPLSVQVKSLEPCLWLLPDCTFDPVGAQLAGGSLYFAIFYFLFFHLSQK</sequence>
<keyword evidence="3" id="KW-1185">Reference proteome</keyword>
<evidence type="ECO:0000313" key="3">
    <source>
        <dbReference type="Proteomes" id="UP001189122"/>
    </source>
</evidence>
<evidence type="ECO:0000256" key="1">
    <source>
        <dbReference type="SAM" id="Phobius"/>
    </source>
</evidence>
<keyword evidence="1" id="KW-0812">Transmembrane</keyword>
<feature type="transmembrane region" description="Helical" evidence="1">
    <location>
        <begin position="20"/>
        <end position="40"/>
    </location>
</feature>